<evidence type="ECO:0000313" key="4">
    <source>
        <dbReference type="Proteomes" id="UP000230750"/>
    </source>
</evidence>
<proteinExistence type="predicted"/>
<dbReference type="InterPro" id="IPR018641">
    <property type="entry name" value="Trfase_1_rSAM/seldom-assoc"/>
</dbReference>
<accession>A0A2G8KXL8</accession>
<dbReference type="PANTHER" id="PTHR36529">
    <property type="entry name" value="SLL1095 PROTEIN"/>
    <property type="match status" value="1"/>
</dbReference>
<organism evidence="3 4">
    <name type="scientific">Stichopus japonicus</name>
    <name type="common">Sea cucumber</name>
    <dbReference type="NCBI Taxonomy" id="307972"/>
    <lineage>
        <taxon>Eukaryota</taxon>
        <taxon>Metazoa</taxon>
        <taxon>Echinodermata</taxon>
        <taxon>Eleutherozoa</taxon>
        <taxon>Echinozoa</taxon>
        <taxon>Holothuroidea</taxon>
        <taxon>Aspidochirotacea</taxon>
        <taxon>Aspidochirotida</taxon>
        <taxon>Stichopodidae</taxon>
        <taxon>Apostichopus</taxon>
    </lineage>
</organism>
<evidence type="ECO:0000256" key="1">
    <source>
        <dbReference type="SAM" id="Phobius"/>
    </source>
</evidence>
<dbReference type="STRING" id="307972.A0A2G8KXL8"/>
<keyword evidence="4" id="KW-1185">Reference proteome</keyword>
<evidence type="ECO:0000313" key="3">
    <source>
        <dbReference type="EMBL" id="PIK52738.1"/>
    </source>
</evidence>
<sequence length="489" mass="54915">MSADIGINTYMIYFAIIVISFAWFWKRLRNQRYHFDKRIIIFSRYPEAGFTKTRLVPELGTDGAAVVQKLMTDHILHEVQAFVAVNQHTGVELQYDGGSEEKVTYWLERQKNNFPQFQWTPQSSGHLGERMRDAFKKAFEEGAKTVVLIGSDIPGINIDVLSESFKVIESKSCDMILGAANDGGYYLVGFHRGCDNNLSSVFEGIEWGTSKDEPEDLPEFESKVGISLEELKAPVLSAIVPTYNEEGSILSTLSNLITSSRFTSYMEVVVSDGGSSDGTRRRVEEFASSCTACKVTLVNSKKGRGVQLNTGAKHSTGSNLIFVHADTTLPRAFDSHVMVTLTEPGVVCGAFEFALDVLEKNQEAEDKEEETAGKGKTREEFSVLFKWQMKLLTWFTNRRAKNYELPYGDQGLFMTRRVFDKVGGFPEYRLMEDYAMVKNLQCLGHIKIVSGEKAITSARRWIKHGLLKVSVHALTHFMPGIFGCVVQNF</sequence>
<keyword evidence="1" id="KW-0812">Transmembrane</keyword>
<dbReference type="SUPFAM" id="SSF53448">
    <property type="entry name" value="Nucleotide-diphospho-sugar transferases"/>
    <property type="match status" value="2"/>
</dbReference>
<feature type="transmembrane region" description="Helical" evidence="1">
    <location>
        <begin position="6"/>
        <end position="25"/>
    </location>
</feature>
<protein>
    <recommendedName>
        <fullName evidence="2">Glycosyltransferase 2-like domain-containing protein</fullName>
    </recommendedName>
</protein>
<dbReference type="Proteomes" id="UP000230750">
    <property type="component" value="Unassembled WGS sequence"/>
</dbReference>
<comment type="caution">
    <text evidence="3">The sequence shown here is derived from an EMBL/GenBank/DDBJ whole genome shotgun (WGS) entry which is preliminary data.</text>
</comment>
<dbReference type="InterPro" id="IPR001173">
    <property type="entry name" value="Glyco_trans_2-like"/>
</dbReference>
<dbReference type="NCBIfam" id="TIGR04282">
    <property type="entry name" value="glyco_like_cofC"/>
    <property type="match status" value="1"/>
</dbReference>
<dbReference type="OrthoDB" id="191769at2759"/>
<feature type="domain" description="Glycosyltransferase 2-like" evidence="2">
    <location>
        <begin position="237"/>
        <end position="418"/>
    </location>
</feature>
<dbReference type="AlphaFoldDB" id="A0A2G8KXL8"/>
<dbReference type="Gene3D" id="3.90.550.10">
    <property type="entry name" value="Spore Coat Polysaccharide Biosynthesis Protein SpsA, Chain A"/>
    <property type="match status" value="2"/>
</dbReference>
<name>A0A2G8KXL8_STIJA</name>
<gene>
    <name evidence="3" type="ORF">BSL78_10371</name>
</gene>
<reference evidence="3 4" key="1">
    <citation type="journal article" date="2017" name="PLoS Biol.">
        <title>The sea cucumber genome provides insights into morphological evolution and visceral regeneration.</title>
        <authorList>
            <person name="Zhang X."/>
            <person name="Sun L."/>
            <person name="Yuan J."/>
            <person name="Sun Y."/>
            <person name="Gao Y."/>
            <person name="Zhang L."/>
            <person name="Li S."/>
            <person name="Dai H."/>
            <person name="Hamel J.F."/>
            <person name="Liu C."/>
            <person name="Yu Y."/>
            <person name="Liu S."/>
            <person name="Lin W."/>
            <person name="Guo K."/>
            <person name="Jin S."/>
            <person name="Xu P."/>
            <person name="Storey K.B."/>
            <person name="Huan P."/>
            <person name="Zhang T."/>
            <person name="Zhou Y."/>
            <person name="Zhang J."/>
            <person name="Lin C."/>
            <person name="Li X."/>
            <person name="Xing L."/>
            <person name="Huo D."/>
            <person name="Sun M."/>
            <person name="Wang L."/>
            <person name="Mercier A."/>
            <person name="Li F."/>
            <person name="Yang H."/>
            <person name="Xiang J."/>
        </authorList>
    </citation>
    <scope>NUCLEOTIDE SEQUENCE [LARGE SCALE GENOMIC DNA]</scope>
    <source>
        <strain evidence="3">Shaxun</strain>
        <tissue evidence="3">Muscle</tissue>
    </source>
</reference>
<dbReference type="PANTHER" id="PTHR36529:SF1">
    <property type="entry name" value="GLYCOSYLTRANSFERASE"/>
    <property type="match status" value="1"/>
</dbReference>
<keyword evidence="1" id="KW-1133">Transmembrane helix</keyword>
<dbReference type="Pfam" id="PF09837">
    <property type="entry name" value="DUF2064"/>
    <property type="match status" value="1"/>
</dbReference>
<dbReference type="InterPro" id="IPR029044">
    <property type="entry name" value="Nucleotide-diphossugar_trans"/>
</dbReference>
<dbReference type="EMBL" id="MRZV01000315">
    <property type="protein sequence ID" value="PIK52738.1"/>
    <property type="molecule type" value="Genomic_DNA"/>
</dbReference>
<keyword evidence="1" id="KW-0472">Membrane</keyword>
<dbReference type="Pfam" id="PF00535">
    <property type="entry name" value="Glycos_transf_2"/>
    <property type="match status" value="1"/>
</dbReference>
<evidence type="ECO:0000259" key="2">
    <source>
        <dbReference type="Pfam" id="PF00535"/>
    </source>
</evidence>